<dbReference type="Pfam" id="PF13473">
    <property type="entry name" value="Cupredoxin_1"/>
    <property type="match status" value="1"/>
</dbReference>
<evidence type="ECO:0000313" key="5">
    <source>
        <dbReference type="Proteomes" id="UP000701698"/>
    </source>
</evidence>
<protein>
    <submittedName>
        <fullName evidence="4">Cupredoxin domain-containing protein</fullName>
    </submittedName>
</protein>
<dbReference type="AlphaFoldDB" id="A0A955RPJ0"/>
<sequence length="166" mass="18031">METQDNPTKRYIIYGLLAIIIGLSGYLYSTDNSERPTSNGSPSPTPTKTSTLTPTVGSVEAAEDIPGEMLNEDQSVKEFTIEAGSFYYTPNMIEVQKGDTVRIIIESVDMMHDFTLDAFGVQTPVTPAGSSNTVEFVADTIGSFEFYCSVGQHRQLGQVGTLIVTE</sequence>
<evidence type="ECO:0000259" key="3">
    <source>
        <dbReference type="Pfam" id="PF13473"/>
    </source>
</evidence>
<dbReference type="InterPro" id="IPR008972">
    <property type="entry name" value="Cupredoxin"/>
</dbReference>
<dbReference type="InterPro" id="IPR028096">
    <property type="entry name" value="EfeO_Cupredoxin"/>
</dbReference>
<name>A0A955RPJ0_UNCKA</name>
<reference evidence="4" key="2">
    <citation type="journal article" date="2021" name="Microbiome">
        <title>Successional dynamics and alternative stable states in a saline activated sludge microbial community over 9 years.</title>
        <authorList>
            <person name="Wang Y."/>
            <person name="Ye J."/>
            <person name="Ju F."/>
            <person name="Liu L."/>
            <person name="Boyd J.A."/>
            <person name="Deng Y."/>
            <person name="Parks D.H."/>
            <person name="Jiang X."/>
            <person name="Yin X."/>
            <person name="Woodcroft B.J."/>
            <person name="Tyson G.W."/>
            <person name="Hugenholtz P."/>
            <person name="Polz M.F."/>
            <person name="Zhang T."/>
        </authorList>
    </citation>
    <scope>NUCLEOTIDE SEQUENCE</scope>
    <source>
        <strain evidence="4">HKST-UBA01</strain>
    </source>
</reference>
<feature type="region of interest" description="Disordered" evidence="1">
    <location>
        <begin position="32"/>
        <end position="54"/>
    </location>
</feature>
<proteinExistence type="predicted"/>
<reference evidence="4" key="1">
    <citation type="submission" date="2020-04" db="EMBL/GenBank/DDBJ databases">
        <authorList>
            <person name="Zhang T."/>
        </authorList>
    </citation>
    <scope>NUCLEOTIDE SEQUENCE</scope>
    <source>
        <strain evidence="4">HKST-UBA01</strain>
    </source>
</reference>
<evidence type="ECO:0000313" key="4">
    <source>
        <dbReference type="EMBL" id="MCA9390461.1"/>
    </source>
</evidence>
<evidence type="ECO:0000256" key="1">
    <source>
        <dbReference type="SAM" id="MobiDB-lite"/>
    </source>
</evidence>
<organism evidence="4 5">
    <name type="scientific">candidate division WWE3 bacterium</name>
    <dbReference type="NCBI Taxonomy" id="2053526"/>
    <lineage>
        <taxon>Bacteria</taxon>
        <taxon>Katanobacteria</taxon>
    </lineage>
</organism>
<feature type="compositionally biased region" description="Low complexity" evidence="1">
    <location>
        <begin position="36"/>
        <end position="54"/>
    </location>
</feature>
<accession>A0A955RPJ0</accession>
<comment type="caution">
    <text evidence="4">The sequence shown here is derived from an EMBL/GenBank/DDBJ whole genome shotgun (WGS) entry which is preliminary data.</text>
</comment>
<dbReference type="SUPFAM" id="SSF49503">
    <property type="entry name" value="Cupredoxins"/>
    <property type="match status" value="1"/>
</dbReference>
<keyword evidence="2" id="KW-0812">Transmembrane</keyword>
<keyword evidence="2" id="KW-0472">Membrane</keyword>
<dbReference type="Gene3D" id="2.60.40.420">
    <property type="entry name" value="Cupredoxins - blue copper proteins"/>
    <property type="match status" value="1"/>
</dbReference>
<gene>
    <name evidence="4" type="ORF">KC571_03585</name>
</gene>
<feature type="transmembrane region" description="Helical" evidence="2">
    <location>
        <begin position="12"/>
        <end position="29"/>
    </location>
</feature>
<dbReference type="Proteomes" id="UP000701698">
    <property type="component" value="Unassembled WGS sequence"/>
</dbReference>
<dbReference type="EMBL" id="JAGQKX010000102">
    <property type="protein sequence ID" value="MCA9390461.1"/>
    <property type="molecule type" value="Genomic_DNA"/>
</dbReference>
<keyword evidence="2" id="KW-1133">Transmembrane helix</keyword>
<evidence type="ECO:0000256" key="2">
    <source>
        <dbReference type="SAM" id="Phobius"/>
    </source>
</evidence>
<feature type="domain" description="EfeO-type cupredoxin-like" evidence="3">
    <location>
        <begin position="72"/>
        <end position="158"/>
    </location>
</feature>